<feature type="transmembrane region" description="Helical" evidence="6">
    <location>
        <begin position="327"/>
        <end position="346"/>
    </location>
</feature>
<evidence type="ECO:0008006" key="9">
    <source>
        <dbReference type="Google" id="ProtNLM"/>
    </source>
</evidence>
<dbReference type="RefSeq" id="WP_071466855.1">
    <property type="nucleotide sequence ID" value="NZ_CP015016.1"/>
</dbReference>
<proteinExistence type="predicted"/>
<evidence type="ECO:0000256" key="6">
    <source>
        <dbReference type="SAM" id="Phobius"/>
    </source>
</evidence>
<keyword evidence="3 6" id="KW-0812">Transmembrane</keyword>
<organism evidence="7 8">
    <name type="scientific">Polynucleobacter asymbioticus</name>
    <dbReference type="NCBI Taxonomy" id="576611"/>
    <lineage>
        <taxon>Bacteria</taxon>
        <taxon>Pseudomonadati</taxon>
        <taxon>Pseudomonadota</taxon>
        <taxon>Betaproteobacteria</taxon>
        <taxon>Burkholderiales</taxon>
        <taxon>Burkholderiaceae</taxon>
        <taxon>Polynucleobacter</taxon>
    </lineage>
</organism>
<dbReference type="PANTHER" id="PTHR42770:SF11">
    <property type="entry name" value="INNER MEMBRANE TRANSPORT PROTEIN YBAT"/>
    <property type="match status" value="1"/>
</dbReference>
<accession>A0AAC9IXU5</accession>
<evidence type="ECO:0000313" key="7">
    <source>
        <dbReference type="EMBL" id="APC01463.1"/>
    </source>
</evidence>
<dbReference type="Pfam" id="PF13520">
    <property type="entry name" value="AA_permease_2"/>
    <property type="match status" value="1"/>
</dbReference>
<reference evidence="7" key="1">
    <citation type="journal article" date="2017" name="Appl. Environ. Microbiol.">
        <title>Microdiversification of a pelagic Polynucleobacter species is mainly driven by acquisition of genomic islands from a partially interspecific gene pool.</title>
        <authorList>
            <person name="Hoetzinger M."/>
            <person name="Hahn M.W."/>
            <person name="Jezberova J."/>
            <person name="Schmidt J."/>
            <person name="Koll U."/>
        </authorList>
    </citation>
    <scope>NUCLEOTIDE SEQUENCE</scope>
    <source>
        <strain evidence="7">MWH-RechtKol4</strain>
    </source>
</reference>
<evidence type="ECO:0000256" key="4">
    <source>
        <dbReference type="ARBA" id="ARBA00022989"/>
    </source>
</evidence>
<dbReference type="InterPro" id="IPR050367">
    <property type="entry name" value="APC_superfamily"/>
</dbReference>
<feature type="transmembrane region" description="Helical" evidence="6">
    <location>
        <begin position="381"/>
        <end position="401"/>
    </location>
</feature>
<dbReference type="EMBL" id="CP015017">
    <property type="protein sequence ID" value="APC01463.1"/>
    <property type="molecule type" value="Genomic_DNA"/>
</dbReference>
<dbReference type="PANTHER" id="PTHR42770">
    <property type="entry name" value="AMINO ACID TRANSPORTER-RELATED"/>
    <property type="match status" value="1"/>
</dbReference>
<protein>
    <recommendedName>
        <fullName evidence="9">Amino acid permease</fullName>
    </recommendedName>
</protein>
<feature type="transmembrane region" description="Helical" evidence="6">
    <location>
        <begin position="133"/>
        <end position="154"/>
    </location>
</feature>
<evidence type="ECO:0000256" key="5">
    <source>
        <dbReference type="ARBA" id="ARBA00023136"/>
    </source>
</evidence>
<gene>
    <name evidence="7" type="ORF">AOC25_07475</name>
</gene>
<comment type="subcellular location">
    <subcellularLocation>
        <location evidence="1">Cell membrane</location>
        <topology evidence="1">Multi-pass membrane protein</topology>
    </subcellularLocation>
</comment>
<feature type="transmembrane region" description="Helical" evidence="6">
    <location>
        <begin position="279"/>
        <end position="306"/>
    </location>
</feature>
<dbReference type="GO" id="GO:0005886">
    <property type="term" value="C:plasma membrane"/>
    <property type="evidence" value="ECO:0007669"/>
    <property type="project" value="UniProtKB-SubCell"/>
</dbReference>
<feature type="transmembrane region" description="Helical" evidence="6">
    <location>
        <begin position="49"/>
        <end position="68"/>
    </location>
</feature>
<keyword evidence="4 6" id="KW-1133">Transmembrane helix</keyword>
<keyword evidence="5 6" id="KW-0472">Membrane</keyword>
<dbReference type="AlphaFoldDB" id="A0AAC9IXU5"/>
<name>A0AAC9IXU5_9BURK</name>
<feature type="transmembrane region" description="Helical" evidence="6">
    <location>
        <begin position="407"/>
        <end position="425"/>
    </location>
</feature>
<feature type="transmembrane region" description="Helical" evidence="6">
    <location>
        <begin position="191"/>
        <end position="207"/>
    </location>
</feature>
<feature type="transmembrane region" description="Helical" evidence="6">
    <location>
        <begin position="352"/>
        <end position="369"/>
    </location>
</feature>
<evidence type="ECO:0000313" key="8">
    <source>
        <dbReference type="Proteomes" id="UP000182060"/>
    </source>
</evidence>
<dbReference type="InterPro" id="IPR002293">
    <property type="entry name" value="AA/rel_permease1"/>
</dbReference>
<feature type="transmembrane region" description="Helical" evidence="6">
    <location>
        <begin position="227"/>
        <end position="245"/>
    </location>
</feature>
<feature type="transmembrane region" description="Helical" evidence="6">
    <location>
        <begin position="161"/>
        <end position="179"/>
    </location>
</feature>
<feature type="transmembrane region" description="Helical" evidence="6">
    <location>
        <begin position="80"/>
        <end position="113"/>
    </location>
</feature>
<evidence type="ECO:0000256" key="1">
    <source>
        <dbReference type="ARBA" id="ARBA00004651"/>
    </source>
</evidence>
<dbReference type="Proteomes" id="UP000182060">
    <property type="component" value="Chromosome"/>
</dbReference>
<keyword evidence="2" id="KW-1003">Cell membrane</keyword>
<dbReference type="Gene3D" id="1.20.1740.10">
    <property type="entry name" value="Amino acid/polyamine transporter I"/>
    <property type="match status" value="1"/>
</dbReference>
<feature type="transmembrane region" description="Helical" evidence="6">
    <location>
        <begin position="16"/>
        <end position="37"/>
    </location>
</feature>
<dbReference type="GO" id="GO:0022857">
    <property type="term" value="F:transmembrane transporter activity"/>
    <property type="evidence" value="ECO:0007669"/>
    <property type="project" value="InterPro"/>
</dbReference>
<sequence length="431" mass="44239">MNTALLKKPSKKASQISLFSATALGIGGMMGAGLFSLLGTASVHAGTHIPIAFLIGAIAASFSVYSYAKLGATFPSSGGGATFTVMCFGPGVISGGLNIFQYIAYLIAAALYAAGFSEYANTLLGNPLSPLEVKMVGAAIVVFCAGINLLGTSIVGRAETVAIGFVVIALLVFSAKGIHASSGAMFHWSDWSINGIAIATGILYINYQGFGVVTNSSNAMAQPQKELPLAMFSALILVTVAYLLVSTATELLLTPAQMIAFNGHVLADAAEMVSGRTGFVVIGASALLACAAALNATIFAASNIAADMASKVSISKTLGNTVLKTQMRALTISALIVVVLVCAFPLDVVGKMASLAFLLVYAAITAGHIKVRKQTGAKLWPLWAAIIINLGLFITLFINVVETAPGSAIALIGALIGSFALEAVSRKYRGK</sequence>
<evidence type="ECO:0000256" key="3">
    <source>
        <dbReference type="ARBA" id="ARBA00022692"/>
    </source>
</evidence>
<evidence type="ECO:0000256" key="2">
    <source>
        <dbReference type="ARBA" id="ARBA00022475"/>
    </source>
</evidence>
<dbReference type="PIRSF" id="PIRSF006060">
    <property type="entry name" value="AA_transporter"/>
    <property type="match status" value="1"/>
</dbReference>